<keyword evidence="2" id="KW-0472">Membrane</keyword>
<dbReference type="AlphaFoldDB" id="A0A0R3TLS3"/>
<reference evidence="5" key="1">
    <citation type="submission" date="2017-02" db="UniProtKB">
        <authorList>
            <consortium name="WormBaseParasite"/>
        </authorList>
    </citation>
    <scope>IDENTIFICATION</scope>
</reference>
<protein>
    <submittedName>
        <fullName evidence="3 5">Uncharacterized protein</fullName>
    </submittedName>
</protein>
<evidence type="ECO:0000313" key="5">
    <source>
        <dbReference type="WBParaSite" id="HNAJ_0000821101-mRNA-1"/>
    </source>
</evidence>
<accession>A0A0R3TLS3</accession>
<evidence type="ECO:0000256" key="1">
    <source>
        <dbReference type="SAM" id="MobiDB-lite"/>
    </source>
</evidence>
<feature type="transmembrane region" description="Helical" evidence="2">
    <location>
        <begin position="75"/>
        <end position="93"/>
    </location>
</feature>
<sequence length="95" mass="8898">MTPEAQGQDGGENGDTDGDGSGDTGSDGDNGTNGDGGGGGGGSNGGGTGGDQNGGGGGDGNQNVPPKTTTSASNIITPYHAVLALSFLFSLILKI</sequence>
<gene>
    <name evidence="3" type="ORF">HNAJ_LOCUS8207</name>
</gene>
<organism evidence="5">
    <name type="scientific">Rodentolepis nana</name>
    <name type="common">Dwarf tapeworm</name>
    <name type="synonym">Hymenolepis nana</name>
    <dbReference type="NCBI Taxonomy" id="102285"/>
    <lineage>
        <taxon>Eukaryota</taxon>
        <taxon>Metazoa</taxon>
        <taxon>Spiralia</taxon>
        <taxon>Lophotrochozoa</taxon>
        <taxon>Platyhelminthes</taxon>
        <taxon>Cestoda</taxon>
        <taxon>Eucestoda</taxon>
        <taxon>Cyclophyllidea</taxon>
        <taxon>Hymenolepididae</taxon>
        <taxon>Rodentolepis</taxon>
    </lineage>
</organism>
<evidence type="ECO:0000313" key="3">
    <source>
        <dbReference type="EMBL" id="VDO04081.1"/>
    </source>
</evidence>
<evidence type="ECO:0000313" key="4">
    <source>
        <dbReference type="Proteomes" id="UP000278807"/>
    </source>
</evidence>
<dbReference type="WBParaSite" id="HNAJ_0000821101-mRNA-1">
    <property type="protein sequence ID" value="HNAJ_0000821101-mRNA-1"/>
    <property type="gene ID" value="HNAJ_0000821101"/>
</dbReference>
<feature type="region of interest" description="Disordered" evidence="1">
    <location>
        <begin position="1"/>
        <end position="72"/>
    </location>
</feature>
<keyword evidence="4" id="KW-1185">Reference proteome</keyword>
<evidence type="ECO:0000256" key="2">
    <source>
        <dbReference type="SAM" id="Phobius"/>
    </source>
</evidence>
<dbReference type="Proteomes" id="UP000278807">
    <property type="component" value="Unassembled WGS sequence"/>
</dbReference>
<dbReference type="EMBL" id="UZAE01012223">
    <property type="protein sequence ID" value="VDO04081.1"/>
    <property type="molecule type" value="Genomic_DNA"/>
</dbReference>
<name>A0A0R3TLS3_RODNA</name>
<keyword evidence="2" id="KW-1133">Transmembrane helix</keyword>
<proteinExistence type="predicted"/>
<feature type="compositionally biased region" description="Gly residues" evidence="1">
    <location>
        <begin position="31"/>
        <end position="60"/>
    </location>
</feature>
<reference evidence="3 4" key="2">
    <citation type="submission" date="2018-11" db="EMBL/GenBank/DDBJ databases">
        <authorList>
            <consortium name="Pathogen Informatics"/>
        </authorList>
    </citation>
    <scope>NUCLEOTIDE SEQUENCE [LARGE SCALE GENOMIC DNA]</scope>
</reference>
<keyword evidence="2" id="KW-0812">Transmembrane</keyword>